<protein>
    <submittedName>
        <fullName evidence="3">Uncharacterized protein</fullName>
    </submittedName>
</protein>
<comment type="caution">
    <text evidence="3">The sequence shown here is derived from an EMBL/GenBank/DDBJ whole genome shotgun (WGS) entry which is preliminary data.</text>
</comment>
<keyword evidence="1" id="KW-0472">Membrane</keyword>
<evidence type="ECO:0000313" key="2">
    <source>
        <dbReference type="EMBL" id="HCO69511.1"/>
    </source>
</evidence>
<feature type="transmembrane region" description="Helical" evidence="1">
    <location>
        <begin position="20"/>
        <end position="38"/>
    </location>
</feature>
<dbReference type="Proteomes" id="UP000055014">
    <property type="component" value="Unassembled WGS sequence"/>
</dbReference>
<reference evidence="3" key="1">
    <citation type="journal article" date="2015" name="MBio">
        <title>Genome-resolved metagenomic analysis reveals roles for candidate phyla and other microbial community members in biogeochemical transformations in oil reservoirs.</title>
        <authorList>
            <person name="Hu P."/>
            <person name="Tom L."/>
            <person name="Singh A."/>
            <person name="Thomas B.C."/>
            <person name="Baker B.J."/>
            <person name="Piceno Y.M."/>
            <person name="Andersen G.L."/>
            <person name="Banfield J.F."/>
        </authorList>
    </citation>
    <scope>NUCLEOTIDE SEQUENCE [LARGE SCALE GENOMIC DNA]</scope>
    <source>
        <strain evidence="3">46_70</strain>
    </source>
</reference>
<evidence type="ECO:0000313" key="5">
    <source>
        <dbReference type="Proteomes" id="UP000264215"/>
    </source>
</evidence>
<dbReference type="EMBL" id="DQBS01000069">
    <property type="protein sequence ID" value="HCO69511.1"/>
    <property type="molecule type" value="Genomic_DNA"/>
</dbReference>
<dbReference type="AlphaFoldDB" id="A0A117M837"/>
<evidence type="ECO:0000313" key="3">
    <source>
        <dbReference type="EMBL" id="KUK89589.1"/>
    </source>
</evidence>
<feature type="transmembrane region" description="Helical" evidence="1">
    <location>
        <begin position="72"/>
        <end position="93"/>
    </location>
</feature>
<feature type="transmembrane region" description="Helical" evidence="1">
    <location>
        <begin position="50"/>
        <end position="66"/>
    </location>
</feature>
<dbReference type="EMBL" id="LGGW01000080">
    <property type="protein sequence ID" value="KUK89589.1"/>
    <property type="molecule type" value="Genomic_DNA"/>
</dbReference>
<feature type="transmembrane region" description="Helical" evidence="1">
    <location>
        <begin position="98"/>
        <end position="115"/>
    </location>
</feature>
<name>A0A117M837_9BACT</name>
<sequence>MLYRIIFSLVPLVLMPFLNYPFLFSAIAASLVFMGMILGSKTVRVSKIQNLTLFLFYVVLLFGYFQDTTGTMYGGEVLILAAAQAVSGFYGFLHHKKLLAVVFSLLHWTLVGVAIGRIANVRLGSGGIVLAAFLMILVAAQDLRRILKPIVRTPFERDGEDKYE</sequence>
<feature type="transmembrane region" description="Helical" evidence="1">
    <location>
        <begin position="121"/>
        <end position="140"/>
    </location>
</feature>
<keyword evidence="1" id="KW-1133">Transmembrane helix</keyword>
<evidence type="ECO:0000313" key="4">
    <source>
        <dbReference type="Proteomes" id="UP000055014"/>
    </source>
</evidence>
<organism evidence="3 4">
    <name type="scientific">Mesotoga infera</name>
    <dbReference type="NCBI Taxonomy" id="1236046"/>
    <lineage>
        <taxon>Bacteria</taxon>
        <taxon>Thermotogati</taxon>
        <taxon>Thermotogota</taxon>
        <taxon>Thermotogae</taxon>
        <taxon>Kosmotogales</taxon>
        <taxon>Kosmotogaceae</taxon>
        <taxon>Mesotoga</taxon>
    </lineage>
</organism>
<accession>A0A117M837</accession>
<reference evidence="2 5" key="3">
    <citation type="journal article" date="2018" name="Nat. Biotechnol.">
        <title>A standardized bacterial taxonomy based on genome phylogeny substantially revises the tree of life.</title>
        <authorList>
            <person name="Parks D.H."/>
            <person name="Chuvochina M."/>
            <person name="Waite D.W."/>
            <person name="Rinke C."/>
            <person name="Skarshewski A."/>
            <person name="Chaumeil P.A."/>
            <person name="Hugenholtz P."/>
        </authorList>
    </citation>
    <scope>NUCLEOTIDE SEQUENCE [LARGE SCALE GENOMIC DNA]</scope>
    <source>
        <strain evidence="2">UBA9905</strain>
    </source>
</reference>
<keyword evidence="1" id="KW-0812">Transmembrane</keyword>
<evidence type="ECO:0000256" key="1">
    <source>
        <dbReference type="SAM" id="Phobius"/>
    </source>
</evidence>
<reference evidence="4" key="2">
    <citation type="journal article" date="2015" name="MBio">
        <title>Genome-Resolved Metagenomic Analysis Reveals Roles for Candidate Phyla and Other Microbial Community Members in Biogeochemical Transformations in Oil Reservoirs.</title>
        <authorList>
            <person name="Hu P."/>
            <person name="Tom L."/>
            <person name="Singh A."/>
            <person name="Thomas B.C."/>
            <person name="Baker B.J."/>
            <person name="Piceno Y.M."/>
            <person name="Andersen G.L."/>
            <person name="Banfield J.F."/>
        </authorList>
    </citation>
    <scope>NUCLEOTIDE SEQUENCE [LARGE SCALE GENOMIC DNA]</scope>
</reference>
<proteinExistence type="predicted"/>
<gene>
    <name evidence="2" type="ORF">DIT26_02830</name>
    <name evidence="3" type="ORF">XE02_0946</name>
</gene>
<dbReference type="PATRIC" id="fig|1236046.5.peg.673"/>
<dbReference type="Proteomes" id="UP000264215">
    <property type="component" value="Unassembled WGS sequence"/>
</dbReference>